<dbReference type="GO" id="GO:0016757">
    <property type="term" value="F:glycosyltransferase activity"/>
    <property type="evidence" value="ECO:0007669"/>
    <property type="project" value="InterPro"/>
</dbReference>
<keyword evidence="1 3" id="KW-0808">Transferase</keyword>
<evidence type="ECO:0000313" key="3">
    <source>
        <dbReference type="EMBL" id="TFC12023.1"/>
    </source>
</evidence>
<dbReference type="AlphaFoldDB" id="A0A4V3IEB2"/>
<dbReference type="Proteomes" id="UP000298412">
    <property type="component" value="Unassembled WGS sequence"/>
</dbReference>
<dbReference type="EMBL" id="SOFP01000066">
    <property type="protein sequence ID" value="TFC12023.1"/>
    <property type="molecule type" value="Genomic_DNA"/>
</dbReference>
<comment type="caution">
    <text evidence="3">The sequence shown here is derived from an EMBL/GenBank/DDBJ whole genome shotgun (WGS) entry which is preliminary data.</text>
</comment>
<name>A0A4V3IEB2_9MICO</name>
<feature type="domain" description="Glycosyl transferase family 1" evidence="2">
    <location>
        <begin position="202"/>
        <end position="337"/>
    </location>
</feature>
<keyword evidence="4" id="KW-1185">Reference proteome</keyword>
<proteinExistence type="predicted"/>
<gene>
    <name evidence="3" type="ORF">E3O19_13805</name>
</gene>
<dbReference type="Pfam" id="PF00534">
    <property type="entry name" value="Glycos_transf_1"/>
    <property type="match status" value="1"/>
</dbReference>
<protein>
    <submittedName>
        <fullName evidence="3">Glycosyltransferase</fullName>
    </submittedName>
</protein>
<dbReference type="InterPro" id="IPR001296">
    <property type="entry name" value="Glyco_trans_1"/>
</dbReference>
<dbReference type="OrthoDB" id="3171021at2"/>
<dbReference type="GO" id="GO:0009103">
    <property type="term" value="P:lipopolysaccharide biosynthetic process"/>
    <property type="evidence" value="ECO:0007669"/>
    <property type="project" value="TreeGrafter"/>
</dbReference>
<organism evidence="3 4">
    <name type="scientific">Cryobacterium algoritolerans</name>
    <dbReference type="NCBI Taxonomy" id="1259184"/>
    <lineage>
        <taxon>Bacteria</taxon>
        <taxon>Bacillati</taxon>
        <taxon>Actinomycetota</taxon>
        <taxon>Actinomycetes</taxon>
        <taxon>Micrococcales</taxon>
        <taxon>Microbacteriaceae</taxon>
        <taxon>Cryobacterium</taxon>
    </lineage>
</organism>
<dbReference type="PANTHER" id="PTHR46401:SF2">
    <property type="entry name" value="GLYCOSYLTRANSFERASE WBBK-RELATED"/>
    <property type="match status" value="1"/>
</dbReference>
<dbReference type="Gene3D" id="3.40.50.2000">
    <property type="entry name" value="Glycogen Phosphorylase B"/>
    <property type="match status" value="2"/>
</dbReference>
<evidence type="ECO:0000256" key="1">
    <source>
        <dbReference type="ARBA" id="ARBA00022679"/>
    </source>
</evidence>
<sequence length="385" mass="42176">MPGCQASMILALSSQLRRSMKIVVDLLGAPARSGGMRSYAQELIHAWVGEYSEDRLILVGGSWIAQEFESYPSIKTVCVSGETTLTRVLSQFFRSPWVYFSNRADVLLSVSPVVSPLVPRSRRACVVHDWRHLKNAKEFGRIQRLYRRIWQTSVNRAGFVVAISGKTAQETLSYAPEANVFVVENGRDHSRRWQTVRRNQGHATILTFGHHSNKRPELVIAALGLLRDKVLEQTQLVVLGANAAYAEALREVARLNHVDEQCRFPGFVSDIEYQRLIQSSSVVVLASSDEGFGLPVAEAQYFGIPVVGTADSGLSIIHGLGLIVADPSAESLAGKIFEGLDLGINRSGGREPMNTWADTARGIRALARAATQRVVPGALKSGATK</sequence>
<dbReference type="PANTHER" id="PTHR46401">
    <property type="entry name" value="GLYCOSYLTRANSFERASE WBBK-RELATED"/>
    <property type="match status" value="1"/>
</dbReference>
<evidence type="ECO:0000259" key="2">
    <source>
        <dbReference type="Pfam" id="PF00534"/>
    </source>
</evidence>
<reference evidence="3 4" key="1">
    <citation type="submission" date="2019-03" db="EMBL/GenBank/DDBJ databases">
        <title>Genomics of glacier-inhabiting Cryobacterium strains.</title>
        <authorList>
            <person name="Liu Q."/>
            <person name="Xin Y.-H."/>
        </authorList>
    </citation>
    <scope>NUCLEOTIDE SEQUENCE [LARGE SCALE GENOMIC DNA]</scope>
    <source>
        <strain evidence="3 4">MDT1-3</strain>
    </source>
</reference>
<dbReference type="SUPFAM" id="SSF53756">
    <property type="entry name" value="UDP-Glycosyltransferase/glycogen phosphorylase"/>
    <property type="match status" value="1"/>
</dbReference>
<evidence type="ECO:0000313" key="4">
    <source>
        <dbReference type="Proteomes" id="UP000298412"/>
    </source>
</evidence>
<accession>A0A4V3IEB2</accession>